<reference evidence="1 2" key="1">
    <citation type="submission" date="2018-10" db="EMBL/GenBank/DDBJ databases">
        <title>Falsibacillus sp. genome draft.</title>
        <authorList>
            <person name="Shi S."/>
        </authorList>
    </citation>
    <scope>NUCLEOTIDE SEQUENCE [LARGE SCALE GENOMIC DNA]</scope>
    <source>
        <strain evidence="1 2">GY 10110</strain>
    </source>
</reference>
<dbReference type="Proteomes" id="UP000276770">
    <property type="component" value="Unassembled WGS sequence"/>
</dbReference>
<protein>
    <submittedName>
        <fullName evidence="1">Uncharacterized protein</fullName>
    </submittedName>
</protein>
<accession>A0A3L7JPV7</accession>
<gene>
    <name evidence="1" type="ORF">D9X91_19605</name>
</gene>
<keyword evidence="2" id="KW-1185">Reference proteome</keyword>
<name>A0A3L7JPV7_9BACI</name>
<evidence type="ECO:0000313" key="2">
    <source>
        <dbReference type="Proteomes" id="UP000276770"/>
    </source>
</evidence>
<dbReference type="OrthoDB" id="2591282at2"/>
<proteinExistence type="predicted"/>
<dbReference type="EMBL" id="RCVZ01000019">
    <property type="protein sequence ID" value="RLQ92285.1"/>
    <property type="molecule type" value="Genomic_DNA"/>
</dbReference>
<organism evidence="1 2">
    <name type="scientific">Falsibacillus albus</name>
    <dbReference type="NCBI Taxonomy" id="2478915"/>
    <lineage>
        <taxon>Bacteria</taxon>
        <taxon>Bacillati</taxon>
        <taxon>Bacillota</taxon>
        <taxon>Bacilli</taxon>
        <taxon>Bacillales</taxon>
        <taxon>Bacillaceae</taxon>
        <taxon>Falsibacillus</taxon>
    </lineage>
</organism>
<dbReference type="AlphaFoldDB" id="A0A3L7JPV7"/>
<evidence type="ECO:0000313" key="1">
    <source>
        <dbReference type="EMBL" id="RLQ92285.1"/>
    </source>
</evidence>
<dbReference type="RefSeq" id="WP_121682350.1">
    <property type="nucleotide sequence ID" value="NZ_RCVZ01000019.1"/>
</dbReference>
<comment type="caution">
    <text evidence="1">The sequence shown here is derived from an EMBL/GenBank/DDBJ whole genome shotgun (WGS) entry which is preliminary data.</text>
</comment>
<sequence>MEKTVEVQLSPPWVTYYNELLNTIGKDPDATVGPLIPSDGNYIVPVMVMGDGKAEALATLLKPTVEFGGVTLTVVVINEEQQIVSPLPCPLGVFAVADLADTALSGNPYYDQTVVKRLSPGGPNAVYPVFAPEVIQFFNDDISNLCNNFTGVASKVFAEVMIEELCRVSILFSTSCEE</sequence>